<dbReference type="SMART" id="SM00060">
    <property type="entry name" value="FN3"/>
    <property type="match status" value="4"/>
</dbReference>
<dbReference type="SUPFAM" id="SSF49265">
    <property type="entry name" value="Fibronectin type III"/>
    <property type="match status" value="2"/>
</dbReference>
<dbReference type="Proteomes" id="UP000184231">
    <property type="component" value="Unassembled WGS sequence"/>
</dbReference>
<name>A0A1M6MIC1_9FLAO</name>
<evidence type="ECO:0000313" key="3">
    <source>
        <dbReference type="EMBL" id="SHJ83174.1"/>
    </source>
</evidence>
<feature type="domain" description="Fibronectin type-III" evidence="2">
    <location>
        <begin position="304"/>
        <end position="400"/>
    </location>
</feature>
<sequence>MKRLILIFFLLNLSLWAQESASVQVIARSLPYKVLLRWAVDQPLAWKKANEFGFWIERATISRNGEAVIPIARKLLVSYPLKPKVLEEWETLANEDQNVAILAQALFGNTFKVDPPGSKIGSIYAINDELEQRFTFALVAAEQNYEGSKLAGWALEDSTVIAGEKYVYSVSVALPEQSVLSILKGSVFASPDLYEPLPQPIGFTGISKDKKVTLSWNFNLLQHLYTNYSIEKSNDNISFKPLNGVPIFNAQQLEDSQEISMYYMDSIPNNTTFYYRIKGKTAFGETGPNSEVVEVKALKALGFAPRIYKKEILSENKVKLHWEFKDEGNSLINKFQLRKAKTNKGPFITVLDNIDTNSREVTYDGLERVNYFTVVAIGKNGEESESYSSLVQPIDSTPPAPPTELKAIMDTTGIIRLSWKQNTEDDLSGYRIFKSHNPNVEFSELTNKTLVSAFYTDTVSFKNLNRKVYYKITAEDLRYNRSGFSEILVVNKPDRNPPSSPALNNYKVSGEGVRVNWIPSSSPDVAIHEVFRKKDGSKEKGWERVFKSHTIQDTTFFDTTISAPSVYSYTVIAKDSIGLESLPAKPISVRWNGKTLKENDIKFSGTVNRELRFISLSWKAVATNVLEYRLYRGTDLKHLKLYKTFEGISKGFNDVDLEVNTDYTYGIQLILNGGQTSMIKQINLKY</sequence>
<keyword evidence="4" id="KW-1185">Reference proteome</keyword>
<dbReference type="InterPro" id="IPR036116">
    <property type="entry name" value="FN3_sf"/>
</dbReference>
<accession>A0A1M6MIC1</accession>
<dbReference type="InterPro" id="IPR013783">
    <property type="entry name" value="Ig-like_fold"/>
</dbReference>
<reference evidence="3 4" key="1">
    <citation type="submission" date="2016-11" db="EMBL/GenBank/DDBJ databases">
        <authorList>
            <person name="Jaros S."/>
            <person name="Januszkiewicz K."/>
            <person name="Wedrychowicz H."/>
        </authorList>
    </citation>
    <scope>NUCLEOTIDE SEQUENCE [LARGE SCALE GENOMIC DNA]</scope>
    <source>
        <strain evidence="3 4">CGMCC 1.8863</strain>
    </source>
</reference>
<dbReference type="STRING" id="558155.SAMN04487911_1429"/>
<gene>
    <name evidence="3" type="ORF">SAMN04487911_1429</name>
</gene>
<organism evidence="3 4">
    <name type="scientific">Arenibacter nanhaiticus</name>
    <dbReference type="NCBI Taxonomy" id="558155"/>
    <lineage>
        <taxon>Bacteria</taxon>
        <taxon>Pseudomonadati</taxon>
        <taxon>Bacteroidota</taxon>
        <taxon>Flavobacteriia</taxon>
        <taxon>Flavobacteriales</taxon>
        <taxon>Flavobacteriaceae</taxon>
        <taxon>Arenibacter</taxon>
    </lineage>
</organism>
<dbReference type="EMBL" id="FQYX01000042">
    <property type="protein sequence ID" value="SHJ83174.1"/>
    <property type="molecule type" value="Genomic_DNA"/>
</dbReference>
<feature type="chain" id="PRO_5012545244" description="Fibronectin type-III domain-containing protein" evidence="1">
    <location>
        <begin position="18"/>
        <end position="686"/>
    </location>
</feature>
<evidence type="ECO:0000256" key="1">
    <source>
        <dbReference type="SAM" id="SignalP"/>
    </source>
</evidence>
<evidence type="ECO:0000313" key="4">
    <source>
        <dbReference type="Proteomes" id="UP000184231"/>
    </source>
</evidence>
<dbReference type="InterPro" id="IPR003961">
    <property type="entry name" value="FN3_dom"/>
</dbReference>
<dbReference type="RefSeq" id="WP_072765880.1">
    <property type="nucleotide sequence ID" value="NZ_FQYX01000042.1"/>
</dbReference>
<keyword evidence="1" id="KW-0732">Signal</keyword>
<dbReference type="AlphaFoldDB" id="A0A1M6MIC1"/>
<protein>
    <recommendedName>
        <fullName evidence="2">Fibronectin type-III domain-containing protein</fullName>
    </recommendedName>
</protein>
<dbReference type="Gene3D" id="2.60.40.10">
    <property type="entry name" value="Immunoglobulins"/>
    <property type="match status" value="5"/>
</dbReference>
<feature type="signal peptide" evidence="1">
    <location>
        <begin position="1"/>
        <end position="17"/>
    </location>
</feature>
<dbReference type="PROSITE" id="PS50853">
    <property type="entry name" value="FN3"/>
    <property type="match status" value="1"/>
</dbReference>
<evidence type="ECO:0000259" key="2">
    <source>
        <dbReference type="PROSITE" id="PS50853"/>
    </source>
</evidence>
<proteinExistence type="predicted"/>
<dbReference type="OrthoDB" id="923194at2"/>